<evidence type="ECO:0000259" key="1">
    <source>
        <dbReference type="Pfam" id="PF06985"/>
    </source>
</evidence>
<organism evidence="2 3">
    <name type="scientific">Cladophialophora chaetospira</name>
    <dbReference type="NCBI Taxonomy" id="386627"/>
    <lineage>
        <taxon>Eukaryota</taxon>
        <taxon>Fungi</taxon>
        <taxon>Dikarya</taxon>
        <taxon>Ascomycota</taxon>
        <taxon>Pezizomycotina</taxon>
        <taxon>Eurotiomycetes</taxon>
        <taxon>Chaetothyriomycetidae</taxon>
        <taxon>Chaetothyriales</taxon>
        <taxon>Herpotrichiellaceae</taxon>
        <taxon>Cladophialophora</taxon>
    </lineage>
</organism>
<protein>
    <recommendedName>
        <fullName evidence="1">Heterokaryon incompatibility domain-containing protein</fullName>
    </recommendedName>
</protein>
<name>A0AA38WZH7_9EURO</name>
<sequence length="397" mass="45452">MPGFKTLENSQRHFRLLTVAPAPSSAGLIRCSTEIYHLDGAPPYRAVSYTWGGGTKNRAIFLNGKKFKVRPNLYALLQHLQRSNYDSYFWIDAICIAQSDVRERNHQVRIMGSIYTKATEVLVWLGPELARSNELAEDLSMLCGNNHSYDNQTLRHCYRTLCERGNSQRFWDDLTSLCGNSYWLRCWILQEVSLAKHIQFLVGNTALDCNDLSWVCRALPVVATAVDGADGERVRDELSSNIGRVLHVLDRKSEGKSATLQGILMTTEKTDCADVRDRVFGVLGFAKDCNDVEGLQADYSWDVPRLFYEVITFCKPKERTIFTRRLSYLLEISKYKISEEIRAKPGWVQIAMSMNAGDIHYQWRPSWKQLRESALRPVGNRALDLEERIKLERQLNG</sequence>
<keyword evidence="3" id="KW-1185">Reference proteome</keyword>
<accession>A0AA38WZH7</accession>
<dbReference type="InterPro" id="IPR010730">
    <property type="entry name" value="HET"/>
</dbReference>
<proteinExistence type="predicted"/>
<dbReference type="Pfam" id="PF06985">
    <property type="entry name" value="HET"/>
    <property type="match status" value="1"/>
</dbReference>
<dbReference type="PANTHER" id="PTHR24148">
    <property type="entry name" value="ANKYRIN REPEAT DOMAIN-CONTAINING PROTEIN 39 HOMOLOG-RELATED"/>
    <property type="match status" value="1"/>
</dbReference>
<gene>
    <name evidence="2" type="ORF">H2200_011521</name>
</gene>
<dbReference type="PANTHER" id="PTHR24148:SF73">
    <property type="entry name" value="HET DOMAIN PROTEIN (AFU_ORTHOLOGUE AFUA_8G01020)"/>
    <property type="match status" value="1"/>
</dbReference>
<dbReference type="Proteomes" id="UP001172673">
    <property type="component" value="Unassembled WGS sequence"/>
</dbReference>
<comment type="caution">
    <text evidence="2">The sequence shown here is derived from an EMBL/GenBank/DDBJ whole genome shotgun (WGS) entry which is preliminary data.</text>
</comment>
<dbReference type="EMBL" id="JAPDRK010000020">
    <property type="protein sequence ID" value="KAJ9603999.1"/>
    <property type="molecule type" value="Genomic_DNA"/>
</dbReference>
<dbReference type="AlphaFoldDB" id="A0AA38WZH7"/>
<dbReference type="InterPro" id="IPR052895">
    <property type="entry name" value="HetReg/Transcr_Mod"/>
</dbReference>
<evidence type="ECO:0000313" key="2">
    <source>
        <dbReference type="EMBL" id="KAJ9603999.1"/>
    </source>
</evidence>
<feature type="domain" description="Heterokaryon incompatibility" evidence="1">
    <location>
        <begin position="44"/>
        <end position="191"/>
    </location>
</feature>
<reference evidence="2" key="1">
    <citation type="submission" date="2022-10" db="EMBL/GenBank/DDBJ databases">
        <title>Culturing micro-colonial fungi from biological soil crusts in the Mojave desert and describing Neophaeococcomyces mojavensis, and introducing the new genera and species Taxawa tesnikishii.</title>
        <authorList>
            <person name="Kurbessoian T."/>
            <person name="Stajich J.E."/>
        </authorList>
    </citation>
    <scope>NUCLEOTIDE SEQUENCE</scope>
    <source>
        <strain evidence="2">TK_41</strain>
    </source>
</reference>
<evidence type="ECO:0000313" key="3">
    <source>
        <dbReference type="Proteomes" id="UP001172673"/>
    </source>
</evidence>